<gene>
    <name evidence="1" type="ORF">DILT_LOCUS6319</name>
</gene>
<sequence>MASFNTADAKPANIIAAVKSVINQTNAPEETKNLIRNQISSLLMAHQPRKVLPEIERIALRALKADRDIVTVPADKGRSTVIFDRSDTFRRRKTYWRIASFMFVVKSNPPKADTRNQVDPVGTRELGAQKAALTRFYGLSKVHKEGAPLRPIVSLKGTPKYGLAKWLFRRL</sequence>
<protein>
    <submittedName>
        <fullName evidence="1">Uncharacterized protein</fullName>
    </submittedName>
</protein>
<evidence type="ECO:0000313" key="2">
    <source>
        <dbReference type="Proteomes" id="UP000281553"/>
    </source>
</evidence>
<name>A0A3P7LKW7_DIBLA</name>
<proteinExistence type="predicted"/>
<dbReference type="EMBL" id="UYRU01049258">
    <property type="protein sequence ID" value="VDN10488.1"/>
    <property type="molecule type" value="Genomic_DNA"/>
</dbReference>
<reference evidence="1 2" key="1">
    <citation type="submission" date="2018-11" db="EMBL/GenBank/DDBJ databases">
        <authorList>
            <consortium name="Pathogen Informatics"/>
        </authorList>
    </citation>
    <scope>NUCLEOTIDE SEQUENCE [LARGE SCALE GENOMIC DNA]</scope>
</reference>
<dbReference type="Proteomes" id="UP000281553">
    <property type="component" value="Unassembled WGS sequence"/>
</dbReference>
<dbReference type="OrthoDB" id="10029313at2759"/>
<organism evidence="1 2">
    <name type="scientific">Dibothriocephalus latus</name>
    <name type="common">Fish tapeworm</name>
    <name type="synonym">Diphyllobothrium latum</name>
    <dbReference type="NCBI Taxonomy" id="60516"/>
    <lineage>
        <taxon>Eukaryota</taxon>
        <taxon>Metazoa</taxon>
        <taxon>Spiralia</taxon>
        <taxon>Lophotrochozoa</taxon>
        <taxon>Platyhelminthes</taxon>
        <taxon>Cestoda</taxon>
        <taxon>Eucestoda</taxon>
        <taxon>Diphyllobothriidea</taxon>
        <taxon>Diphyllobothriidae</taxon>
        <taxon>Dibothriocephalus</taxon>
    </lineage>
</organism>
<evidence type="ECO:0000313" key="1">
    <source>
        <dbReference type="EMBL" id="VDN10488.1"/>
    </source>
</evidence>
<accession>A0A3P7LKW7</accession>
<dbReference type="AlphaFoldDB" id="A0A3P7LKW7"/>
<keyword evidence="2" id="KW-1185">Reference proteome</keyword>